<gene>
    <name evidence="2" type="ORF">SAMN05421540_10849</name>
</gene>
<evidence type="ECO:0000313" key="3">
    <source>
        <dbReference type="Proteomes" id="UP000198820"/>
    </source>
</evidence>
<reference evidence="2 3" key="1">
    <citation type="submission" date="2016-10" db="EMBL/GenBank/DDBJ databases">
        <authorList>
            <person name="de Groot N.N."/>
        </authorList>
    </citation>
    <scope>NUCLEOTIDE SEQUENCE [LARGE SCALE GENOMIC DNA]</scope>
    <source>
        <strain evidence="2 3">DSM 23581</strain>
    </source>
</reference>
<feature type="domain" description="DUF4301" evidence="1">
    <location>
        <begin position="7"/>
        <end position="498"/>
    </location>
</feature>
<proteinExistence type="predicted"/>
<dbReference type="SUPFAM" id="SSF53448">
    <property type="entry name" value="Nucleotide-diphospho-sugar transferases"/>
    <property type="match status" value="1"/>
</dbReference>
<dbReference type="EMBL" id="FNQF01000008">
    <property type="protein sequence ID" value="SEA60797.1"/>
    <property type="molecule type" value="Genomic_DNA"/>
</dbReference>
<evidence type="ECO:0000259" key="1">
    <source>
        <dbReference type="Pfam" id="PF14134"/>
    </source>
</evidence>
<name>A0A1H4CKB3_9FLAO</name>
<dbReference type="AlphaFoldDB" id="A0A1H4CKB3"/>
<dbReference type="RefSeq" id="WP_143521350.1">
    <property type="nucleotide sequence ID" value="NZ_FNQF01000008.1"/>
</dbReference>
<dbReference type="Proteomes" id="UP000198820">
    <property type="component" value="Unassembled WGS sequence"/>
</dbReference>
<organism evidence="2 3">
    <name type="scientific">Psychroflexus halocasei</name>
    <dbReference type="NCBI Taxonomy" id="908615"/>
    <lineage>
        <taxon>Bacteria</taxon>
        <taxon>Pseudomonadati</taxon>
        <taxon>Bacteroidota</taxon>
        <taxon>Flavobacteriia</taxon>
        <taxon>Flavobacteriales</taxon>
        <taxon>Flavobacteriaceae</taxon>
        <taxon>Psychroflexus</taxon>
    </lineage>
</organism>
<accession>A0A1H4CKB3</accession>
<dbReference type="Pfam" id="PF14134">
    <property type="entry name" value="DUF4301"/>
    <property type="match status" value="1"/>
</dbReference>
<dbReference type="InterPro" id="IPR025393">
    <property type="entry name" value="DUF4301"/>
</dbReference>
<dbReference type="InterPro" id="IPR029044">
    <property type="entry name" value="Nucleotide-diphossugar_trans"/>
</dbReference>
<sequence length="503" mass="57091">MSKFYPEDLSHIHSHELTPEKVNADVNCFKNGFETLQIIKPATLNDGILKLNQADIKKYCQAYDQAEIDVTKFVPSSGAASRMFKDLHHFVNTYDKQQPLKNNLIAHDLEHLLDFFEHIQDLPFYGALVEKMGSTKTKLTSDEEKFEFIKAALSYSDLPKALIPFHNYGQHLLSAFEEHFFEAAEYASQKGISKLHFTISELHREKFDQFLVEKTDFISEYTGVKFEVSFSYQSRSTDTVAVNPDLSLYRDQNGKLLFRPAGHGALISNLKSIDSDLIFIKNIDNVHYKPGTEDEDVNVIYKKALAGLCLDFENQLKSHIRNLKNHASVSQIKAAQGFVQTHFQNSVEENVQCLLEFLEKPIRVCGMVKNEGEPGGGPFWVKTKDGEMSLQIVEKSQIDLQNGNQVQLMEGSTHFNPVDIVCSIKDVDGNNYDLEKFVDYNQGFIADKSVNGKPIKALELPGLWNGGMADWHTIFVEVPVETFNPVKTVVDLLKPRHQTYVEI</sequence>
<dbReference type="STRING" id="908615.SAMN05421540_10849"/>
<keyword evidence="3" id="KW-1185">Reference proteome</keyword>
<evidence type="ECO:0000313" key="2">
    <source>
        <dbReference type="EMBL" id="SEA60797.1"/>
    </source>
</evidence>
<protein>
    <recommendedName>
        <fullName evidence="1">DUF4301 domain-containing protein</fullName>
    </recommendedName>
</protein>